<proteinExistence type="predicted"/>
<evidence type="ECO:0000313" key="3">
    <source>
        <dbReference type="Proteomes" id="UP000730739"/>
    </source>
</evidence>
<gene>
    <name evidence="2" type="ORF">J2Z31_000088</name>
</gene>
<dbReference type="EMBL" id="JAGILA010000001">
    <property type="protein sequence ID" value="MBP2233598.1"/>
    <property type="molecule type" value="Genomic_DNA"/>
</dbReference>
<dbReference type="PANTHER" id="PTHR43081">
    <property type="entry name" value="ADENYLATE CYCLASE, TERMINAL-DIFFERENTIATION SPECIFIC-RELATED"/>
    <property type="match status" value="1"/>
</dbReference>
<accession>A0ABS4QSG0</accession>
<protein>
    <submittedName>
        <fullName evidence="2">Adenylate cyclase</fullName>
        <ecNumber evidence="2">4.6.1.1</ecNumber>
    </submittedName>
</protein>
<evidence type="ECO:0000259" key="1">
    <source>
        <dbReference type="PROSITE" id="PS50125"/>
    </source>
</evidence>
<feature type="domain" description="Guanylate cyclase" evidence="1">
    <location>
        <begin position="7"/>
        <end position="122"/>
    </location>
</feature>
<dbReference type="PANTHER" id="PTHR43081:SF19">
    <property type="entry name" value="PH-SENSITIVE ADENYLATE CYCLASE RV1264"/>
    <property type="match status" value="1"/>
</dbReference>
<dbReference type="SUPFAM" id="SSF55073">
    <property type="entry name" value="Nucleotide cyclase"/>
    <property type="match status" value="1"/>
</dbReference>
<dbReference type="SMART" id="SM00044">
    <property type="entry name" value="CYCc"/>
    <property type="match status" value="1"/>
</dbReference>
<keyword evidence="2" id="KW-0456">Lyase</keyword>
<dbReference type="PROSITE" id="PS50125">
    <property type="entry name" value="GUANYLATE_CYCLASE_2"/>
    <property type="match status" value="1"/>
</dbReference>
<keyword evidence="3" id="KW-1185">Reference proteome</keyword>
<comment type="caution">
    <text evidence="2">The sequence shown here is derived from an EMBL/GenBank/DDBJ whole genome shotgun (WGS) entry which is preliminary data.</text>
</comment>
<name>A0ABS4QSG0_9HYPH</name>
<dbReference type="InterPro" id="IPR029787">
    <property type="entry name" value="Nucleotide_cyclase"/>
</dbReference>
<dbReference type="GO" id="GO:0004016">
    <property type="term" value="F:adenylate cyclase activity"/>
    <property type="evidence" value="ECO:0007669"/>
    <property type="project" value="UniProtKB-EC"/>
</dbReference>
<dbReference type="Gene3D" id="3.40.50.10070">
    <property type="entry name" value="TolB, N-terminal domain"/>
    <property type="match status" value="1"/>
</dbReference>
<dbReference type="SUPFAM" id="SSF48452">
    <property type="entry name" value="TPR-like"/>
    <property type="match status" value="1"/>
</dbReference>
<reference evidence="2 3" key="1">
    <citation type="submission" date="2021-03" db="EMBL/GenBank/DDBJ databases">
        <title>Genomic Encyclopedia of Type Strains, Phase IV (KMG-IV): sequencing the most valuable type-strain genomes for metagenomic binning, comparative biology and taxonomic classification.</title>
        <authorList>
            <person name="Goeker M."/>
        </authorList>
    </citation>
    <scope>NUCLEOTIDE SEQUENCE [LARGE SCALE GENOMIC DNA]</scope>
    <source>
        <strain evidence="2 3">DSM 13372</strain>
    </source>
</reference>
<dbReference type="Gene3D" id="1.25.40.10">
    <property type="entry name" value="Tetratricopeptide repeat domain"/>
    <property type="match status" value="1"/>
</dbReference>
<dbReference type="Proteomes" id="UP000730739">
    <property type="component" value="Unassembled WGS sequence"/>
</dbReference>
<dbReference type="RefSeq" id="WP_209599905.1">
    <property type="nucleotide sequence ID" value="NZ_JAGILA010000001.1"/>
</dbReference>
<dbReference type="InterPro" id="IPR001054">
    <property type="entry name" value="A/G_cyclase"/>
</dbReference>
<dbReference type="Gene3D" id="3.30.70.1230">
    <property type="entry name" value="Nucleotide cyclase"/>
    <property type="match status" value="1"/>
</dbReference>
<dbReference type="InterPro" id="IPR050697">
    <property type="entry name" value="Adenylyl/Guanylyl_Cyclase_3/4"/>
</dbReference>
<sequence length="590" mass="65528">MEQRLAAVLAADMAGYSRLMEADEAGTIARLRTHRIELIDPAIAKNKGRIIKTTGDGMLVEFQSVTDAVKCAVEIQQRMKRRNSDVPQERRIEFRIGINLGDIIFEEDDIFGDGVNIAARIEQLADVGGICITAAVATQIADRLEITLEDLGEKLLKNISRPVHLFRVGLDGATTLPLPPEEDVKRSVSKPSIVVLPFNNMSGDPDQEFFSDGLTEDIITELSRRHELFVISRNSSFVYKNRSVNVREVADKLGAQYLVEGSVRKIGDRVRVTVQLIDAVNDAHIWADKYDRRLDDIFAIQDEVTAAIAATLPGRVEAAQRDQLARTKPANMAAYECALAAKVLHHRGSAADNEQAQALIDRALALDPGYAHAHAWRACILGQAWVHGWCENKEATWAEIVAELDRALALDDNDADVHRILAAVNVNNNALTAARYHQERALSLNPNYDLVVVQQGELLTWLGRPEEGIEWIRKAMRLNPHHPERFWSHLGKAHFAARQYGEAVEAFMHLSVMDHVQHAFVAACYGWLGDEIAARAHLEKVRALAPDVDVDSFLATLHYAQESDFQHLREGLAKAAKCRSDLSTGEVAAQ</sequence>
<dbReference type="Pfam" id="PF00211">
    <property type="entry name" value="Guanylate_cyc"/>
    <property type="match status" value="1"/>
</dbReference>
<dbReference type="EC" id="4.6.1.1" evidence="2"/>
<dbReference type="SUPFAM" id="SSF52964">
    <property type="entry name" value="TolB, N-terminal domain"/>
    <property type="match status" value="1"/>
</dbReference>
<evidence type="ECO:0000313" key="2">
    <source>
        <dbReference type="EMBL" id="MBP2233598.1"/>
    </source>
</evidence>
<dbReference type="CDD" id="cd07302">
    <property type="entry name" value="CHD"/>
    <property type="match status" value="1"/>
</dbReference>
<organism evidence="2 3">
    <name type="scientific">Sinorhizobium kostiense</name>
    <dbReference type="NCBI Taxonomy" id="76747"/>
    <lineage>
        <taxon>Bacteria</taxon>
        <taxon>Pseudomonadati</taxon>
        <taxon>Pseudomonadota</taxon>
        <taxon>Alphaproteobacteria</taxon>
        <taxon>Hyphomicrobiales</taxon>
        <taxon>Rhizobiaceae</taxon>
        <taxon>Sinorhizobium/Ensifer group</taxon>
        <taxon>Sinorhizobium</taxon>
    </lineage>
</organism>
<dbReference type="InterPro" id="IPR011990">
    <property type="entry name" value="TPR-like_helical_dom_sf"/>
</dbReference>